<protein>
    <recommendedName>
        <fullName evidence="4">DUF2798 domain-containing protein</fullName>
    </recommendedName>
</protein>
<keyword evidence="1" id="KW-1133">Transmembrane helix</keyword>
<dbReference type="STRING" id="445932.Emin_1003"/>
<dbReference type="RefSeq" id="WP_012415171.1">
    <property type="nucleotide sequence ID" value="NC_010644.1"/>
</dbReference>
<keyword evidence="3" id="KW-1185">Reference proteome</keyword>
<feature type="transmembrane region" description="Helical" evidence="1">
    <location>
        <begin position="9"/>
        <end position="30"/>
    </location>
</feature>
<proteinExistence type="predicted"/>
<dbReference type="OrthoDB" id="9816404at2"/>
<keyword evidence="1" id="KW-0812">Transmembrane</keyword>
<dbReference type="InterPro" id="IPR021529">
    <property type="entry name" value="DUF2798"/>
</dbReference>
<dbReference type="EMBL" id="CP001055">
    <property type="protein sequence ID" value="ACC98556.1"/>
    <property type="molecule type" value="Genomic_DNA"/>
</dbReference>
<dbReference type="AlphaFoldDB" id="B2KDG0"/>
<evidence type="ECO:0000256" key="1">
    <source>
        <dbReference type="SAM" id="Phobius"/>
    </source>
</evidence>
<dbReference type="Proteomes" id="UP000001029">
    <property type="component" value="Chromosome"/>
</dbReference>
<evidence type="ECO:0008006" key="4">
    <source>
        <dbReference type="Google" id="ProtNLM"/>
    </source>
</evidence>
<evidence type="ECO:0000313" key="2">
    <source>
        <dbReference type="EMBL" id="ACC98556.1"/>
    </source>
</evidence>
<accession>B2KDG0</accession>
<name>B2KDG0_ELUMP</name>
<dbReference type="KEGG" id="emi:Emin_1003"/>
<reference evidence="2 3" key="1">
    <citation type="journal article" date="2009" name="Appl. Environ. Microbiol.">
        <title>Genomic analysis of 'Elusimicrobium minutum,' the first cultivated representative of the phylum 'Elusimicrobia' (formerly termite group 1).</title>
        <authorList>
            <person name="Herlemann D.P.R."/>
            <person name="Geissinger O."/>
            <person name="Ikeda-Ohtsubo W."/>
            <person name="Kunin V."/>
            <person name="Sun H."/>
            <person name="Lapidus A."/>
            <person name="Hugenholtz P."/>
            <person name="Brune A."/>
        </authorList>
    </citation>
    <scope>NUCLEOTIDE SEQUENCE [LARGE SCALE GENOMIC DNA]</scope>
    <source>
        <strain evidence="2 3">Pei191</strain>
    </source>
</reference>
<feature type="transmembrane region" description="Helical" evidence="1">
    <location>
        <begin position="126"/>
        <end position="149"/>
    </location>
</feature>
<dbReference type="Pfam" id="PF11391">
    <property type="entry name" value="DUF2798"/>
    <property type="match status" value="2"/>
</dbReference>
<keyword evidence="1" id="KW-0472">Membrane</keyword>
<feature type="transmembrane region" description="Helical" evidence="1">
    <location>
        <begin position="50"/>
        <end position="73"/>
    </location>
</feature>
<gene>
    <name evidence="2" type="ordered locus">Emin_1003</name>
</gene>
<organism evidence="2 3">
    <name type="scientific">Elusimicrobium minutum (strain Pei191)</name>
    <dbReference type="NCBI Taxonomy" id="445932"/>
    <lineage>
        <taxon>Bacteria</taxon>
        <taxon>Pseudomonadati</taxon>
        <taxon>Elusimicrobiota</taxon>
        <taxon>Elusimicrobia</taxon>
        <taxon>Elusimicrobiales</taxon>
        <taxon>Elusimicrobiaceae</taxon>
        <taxon>Elusimicrobium</taxon>
    </lineage>
</organism>
<feature type="transmembrane region" description="Helical" evidence="1">
    <location>
        <begin position="85"/>
        <end position="106"/>
    </location>
</feature>
<sequence>MPETKYEKLFFSLIMVFVMVYFMTLYNAVYKTGFKGYVLLYALLSMWPEALGAFFMQKFIGGPLSSKLIYYFIDFKKADKKTIITARRFCTVLVMAPCMTLFVSILHNGLSARLPLYWGASLARNFGFALCLQLFLAGPFVNFVFQIVFRRKSEA</sequence>
<evidence type="ECO:0000313" key="3">
    <source>
        <dbReference type="Proteomes" id="UP000001029"/>
    </source>
</evidence>
<dbReference type="HOGENOM" id="CLU_113291_1_0_0"/>